<organism evidence="1 2">
    <name type="scientific">Rhodococcus pyridinivorans AK37</name>
    <dbReference type="NCBI Taxonomy" id="1114960"/>
    <lineage>
        <taxon>Bacteria</taxon>
        <taxon>Bacillati</taxon>
        <taxon>Actinomycetota</taxon>
        <taxon>Actinomycetes</taxon>
        <taxon>Mycobacteriales</taxon>
        <taxon>Nocardiaceae</taxon>
        <taxon>Rhodococcus</taxon>
    </lineage>
</organism>
<name>H0JV72_9NOCA</name>
<sequence>MARDAGFGSLTLTTYRDVPWNGPYYARLGFRTVADDALSPGLTRIRVEERKHGLDRWPRTVMRRGLEA</sequence>
<proteinExistence type="predicted"/>
<evidence type="ECO:0000313" key="1">
    <source>
        <dbReference type="EMBL" id="EHK81871.1"/>
    </source>
</evidence>
<dbReference type="EMBL" id="AHBW01000052">
    <property type="protein sequence ID" value="EHK81871.1"/>
    <property type="molecule type" value="Genomic_DNA"/>
</dbReference>
<comment type="caution">
    <text evidence="1">The sequence shown here is derived from an EMBL/GenBank/DDBJ whole genome shotgun (WGS) entry which is preliminary data.</text>
</comment>
<dbReference type="PATRIC" id="fig|1114960.4.peg.3678"/>
<keyword evidence="1" id="KW-0808">Transferase</keyword>
<dbReference type="AlphaFoldDB" id="H0JV72"/>
<gene>
    <name evidence="1" type="ORF">AK37_18033</name>
</gene>
<reference evidence="1 2" key="1">
    <citation type="submission" date="2011-12" db="EMBL/GenBank/DDBJ databases">
        <authorList>
            <person name="Kriszt B."/>
            <person name="Tancsics A."/>
            <person name="Cserhati M."/>
            <person name="Toth A."/>
            <person name="Nagy I."/>
            <person name="Horvath B."/>
            <person name="Tamura T."/>
            <person name="Kukolya J."/>
            <person name="Szoboszlay S."/>
        </authorList>
    </citation>
    <scope>NUCLEOTIDE SEQUENCE [LARGE SCALE GENOMIC DNA]</scope>
    <source>
        <strain evidence="1 2">AK37</strain>
    </source>
</reference>
<dbReference type="RefSeq" id="WP_006553539.1">
    <property type="nucleotide sequence ID" value="NZ_AHBW01000052.1"/>
</dbReference>
<evidence type="ECO:0000313" key="2">
    <source>
        <dbReference type="Proteomes" id="UP000005064"/>
    </source>
</evidence>
<dbReference type="GO" id="GO:0016740">
    <property type="term" value="F:transferase activity"/>
    <property type="evidence" value="ECO:0007669"/>
    <property type="project" value="UniProtKB-KW"/>
</dbReference>
<protein>
    <submittedName>
        <fullName evidence="1">Acetyltransferase</fullName>
    </submittedName>
</protein>
<dbReference type="Proteomes" id="UP000005064">
    <property type="component" value="Unassembled WGS sequence"/>
</dbReference>
<accession>H0JV72</accession>